<reference evidence="3 4" key="1">
    <citation type="submission" date="2019-04" db="EMBL/GenBank/DDBJ databases">
        <authorList>
            <person name="Van Vliet M D."/>
        </authorList>
    </citation>
    <scope>NUCLEOTIDE SEQUENCE [LARGE SCALE GENOMIC DNA]</scope>
    <source>
        <strain evidence="3 4">F21</strain>
    </source>
</reference>
<sequence length="268" mass="29829">MKTRFKLFVAAGLLPIFFGGGQGAFAEKTEIESWAIELHEAHTFKELSYRLLKPLNFDASQHYPVIVSLHGGGGRGSDNVKQLRKWNQFLAEEQTRKDYPCYVLAPQSSAHWDAPEFAKIKAIIAGLPSVDMDRIYILGHSMGGHGTYKLTQLDPAYFAAAAPSAGSGLATTPRFVDVEKIKDMPFWIFHGDKDPKCPIEFDRKIFAEMKAIGGNMKFTTWHGDKHGGPIALKMVTGSDNGTTQMSSDRCDPEPVFMKWLFAQKRSAK</sequence>
<gene>
    <name evidence="3" type="ORF">SCARR_02773</name>
</gene>
<dbReference type="EMBL" id="CAAHFH010000002">
    <property type="protein sequence ID" value="VGO20706.1"/>
    <property type="molecule type" value="Genomic_DNA"/>
</dbReference>
<accession>A0A6C2UNT1</accession>
<protein>
    <recommendedName>
        <fullName evidence="2">Dienelactone hydrolase domain-containing protein</fullName>
    </recommendedName>
</protein>
<dbReference type="PANTHER" id="PTHR43037">
    <property type="entry name" value="UNNAMED PRODUCT-RELATED"/>
    <property type="match status" value="1"/>
</dbReference>
<name>A0A6C2UNT1_9BACT</name>
<keyword evidence="1" id="KW-0732">Signal</keyword>
<dbReference type="InterPro" id="IPR050955">
    <property type="entry name" value="Plant_Biomass_Hydrol_Est"/>
</dbReference>
<dbReference type="Gene3D" id="3.40.50.1820">
    <property type="entry name" value="alpha/beta hydrolase"/>
    <property type="match status" value="1"/>
</dbReference>
<proteinExistence type="predicted"/>
<evidence type="ECO:0000313" key="3">
    <source>
        <dbReference type="EMBL" id="VGO20706.1"/>
    </source>
</evidence>
<dbReference type="Pfam" id="PF01738">
    <property type="entry name" value="DLH"/>
    <property type="match status" value="1"/>
</dbReference>
<dbReference type="AlphaFoldDB" id="A0A6C2UNT1"/>
<evidence type="ECO:0000259" key="2">
    <source>
        <dbReference type="Pfam" id="PF01738"/>
    </source>
</evidence>
<dbReference type="InterPro" id="IPR002925">
    <property type="entry name" value="Dienelactn_hydro"/>
</dbReference>
<dbReference type="Proteomes" id="UP000346198">
    <property type="component" value="Unassembled WGS sequence"/>
</dbReference>
<dbReference type="GO" id="GO:0016787">
    <property type="term" value="F:hydrolase activity"/>
    <property type="evidence" value="ECO:0007669"/>
    <property type="project" value="InterPro"/>
</dbReference>
<keyword evidence="4" id="KW-1185">Reference proteome</keyword>
<organism evidence="3 4">
    <name type="scientific">Pontiella sulfatireligans</name>
    <dbReference type="NCBI Taxonomy" id="2750658"/>
    <lineage>
        <taxon>Bacteria</taxon>
        <taxon>Pseudomonadati</taxon>
        <taxon>Kiritimatiellota</taxon>
        <taxon>Kiritimatiellia</taxon>
        <taxon>Kiritimatiellales</taxon>
        <taxon>Pontiellaceae</taxon>
        <taxon>Pontiella</taxon>
    </lineage>
</organism>
<dbReference type="RefSeq" id="WP_136062228.1">
    <property type="nucleotide sequence ID" value="NZ_CAAHFH010000002.1"/>
</dbReference>
<evidence type="ECO:0000313" key="4">
    <source>
        <dbReference type="Proteomes" id="UP000346198"/>
    </source>
</evidence>
<feature type="domain" description="Dienelactone hydrolase" evidence="2">
    <location>
        <begin position="124"/>
        <end position="227"/>
    </location>
</feature>
<dbReference type="PANTHER" id="PTHR43037:SF1">
    <property type="entry name" value="BLL1128 PROTEIN"/>
    <property type="match status" value="1"/>
</dbReference>
<evidence type="ECO:0000256" key="1">
    <source>
        <dbReference type="ARBA" id="ARBA00022729"/>
    </source>
</evidence>
<dbReference type="SUPFAM" id="SSF53474">
    <property type="entry name" value="alpha/beta-Hydrolases"/>
    <property type="match status" value="1"/>
</dbReference>
<dbReference type="InterPro" id="IPR029058">
    <property type="entry name" value="AB_hydrolase_fold"/>
</dbReference>